<comment type="subcellular location">
    <subcellularLocation>
        <location evidence="1">Cell membrane</location>
        <topology evidence="1">Multi-pass membrane protein</topology>
    </subcellularLocation>
</comment>
<evidence type="ECO:0000256" key="4">
    <source>
        <dbReference type="ARBA" id="ARBA00022989"/>
    </source>
</evidence>
<keyword evidence="5 6" id="KW-0472">Membrane</keyword>
<protein>
    <submittedName>
        <fullName evidence="9">ABC transporter permease</fullName>
    </submittedName>
</protein>
<evidence type="ECO:0000256" key="2">
    <source>
        <dbReference type="ARBA" id="ARBA00022475"/>
    </source>
</evidence>
<keyword evidence="10" id="KW-1185">Reference proteome</keyword>
<feature type="transmembrane region" description="Helical" evidence="6">
    <location>
        <begin position="269"/>
        <end position="293"/>
    </location>
</feature>
<feature type="domain" description="ABC3 transporter permease C-terminal" evidence="7">
    <location>
        <begin position="273"/>
        <end position="392"/>
    </location>
</feature>
<dbReference type="Pfam" id="PF02687">
    <property type="entry name" value="FtsX"/>
    <property type="match status" value="1"/>
</dbReference>
<dbReference type="AlphaFoldDB" id="A0A3G8YHN1"/>
<feature type="transmembrane region" description="Helical" evidence="6">
    <location>
        <begin position="360"/>
        <end position="381"/>
    </location>
</feature>
<proteinExistence type="predicted"/>
<keyword evidence="2" id="KW-1003">Cell membrane</keyword>
<evidence type="ECO:0000259" key="7">
    <source>
        <dbReference type="Pfam" id="PF02687"/>
    </source>
</evidence>
<sequence>MTLWITLRNLRVRGWATFLTVLAVALATATALVVPLVSKQVERGAADAAQVFDLLITAKGSPTQAVLSSLFYLDEPIGNIPYATYQKLADDKRTLRAVPLGFGDNYHGLPMVGTNARFFEQRLKPTLPPYFHVESGRLFAGPLEVVIGQAAARQTGLKLGDQFRSAHGSEEHAGAEEEEHAAEYKVVGILAATGGPVDRAIVTDIQNLWEVHGQFTPESRGVTAVLYTAAKLGDLYSVSSQMNATPSAQAVFPGQVFANVRSFVLQGQAAYAALSVLVLLLAALTIWLSVYAASLDRARSVALLRALGAGRSTVFGVVLLETAVTVLLGLLLGVGLSYGVSVLGGQLLGGRLGFALPAPVLDWALLFRVAALFPLGVLAALPPAFGAARQSPVAQL</sequence>
<evidence type="ECO:0000259" key="8">
    <source>
        <dbReference type="Pfam" id="PF12704"/>
    </source>
</evidence>
<dbReference type="PANTHER" id="PTHR43738">
    <property type="entry name" value="ABC TRANSPORTER, MEMBRANE PROTEIN"/>
    <property type="match status" value="1"/>
</dbReference>
<dbReference type="RefSeq" id="WP_124868038.1">
    <property type="nucleotide sequence ID" value="NZ_CP034183.1"/>
</dbReference>
<evidence type="ECO:0000256" key="6">
    <source>
        <dbReference type="SAM" id="Phobius"/>
    </source>
</evidence>
<dbReference type="OrthoDB" id="9784014at2"/>
<evidence type="ECO:0000313" key="9">
    <source>
        <dbReference type="EMBL" id="AZI41984.1"/>
    </source>
</evidence>
<accession>A0A3G8YHN1</accession>
<keyword evidence="4 6" id="KW-1133">Transmembrane helix</keyword>
<keyword evidence="3 6" id="KW-0812">Transmembrane</keyword>
<dbReference type="KEGG" id="dph:EHF33_03795"/>
<dbReference type="GO" id="GO:0005886">
    <property type="term" value="C:plasma membrane"/>
    <property type="evidence" value="ECO:0007669"/>
    <property type="project" value="UniProtKB-SubCell"/>
</dbReference>
<dbReference type="InterPro" id="IPR051125">
    <property type="entry name" value="ABC-4/HrtB_transporter"/>
</dbReference>
<dbReference type="InterPro" id="IPR025857">
    <property type="entry name" value="MacB_PCD"/>
</dbReference>
<dbReference type="EMBL" id="CP034183">
    <property type="protein sequence ID" value="AZI41984.1"/>
    <property type="molecule type" value="Genomic_DNA"/>
</dbReference>
<feature type="domain" description="MacB-like periplasmic core" evidence="8">
    <location>
        <begin position="17"/>
        <end position="216"/>
    </location>
</feature>
<evidence type="ECO:0000313" key="10">
    <source>
        <dbReference type="Proteomes" id="UP000276417"/>
    </source>
</evidence>
<evidence type="ECO:0000256" key="3">
    <source>
        <dbReference type="ARBA" id="ARBA00022692"/>
    </source>
</evidence>
<dbReference type="InterPro" id="IPR003838">
    <property type="entry name" value="ABC3_permease_C"/>
</dbReference>
<organism evidence="9 10">
    <name type="scientific">Deinococcus psychrotolerans</name>
    <dbReference type="NCBI Taxonomy" id="2489213"/>
    <lineage>
        <taxon>Bacteria</taxon>
        <taxon>Thermotogati</taxon>
        <taxon>Deinococcota</taxon>
        <taxon>Deinococci</taxon>
        <taxon>Deinococcales</taxon>
        <taxon>Deinococcaceae</taxon>
        <taxon>Deinococcus</taxon>
    </lineage>
</organism>
<evidence type="ECO:0000256" key="1">
    <source>
        <dbReference type="ARBA" id="ARBA00004651"/>
    </source>
</evidence>
<dbReference type="Proteomes" id="UP000276417">
    <property type="component" value="Chromosome 1"/>
</dbReference>
<feature type="transmembrane region" description="Helical" evidence="6">
    <location>
        <begin position="314"/>
        <end position="340"/>
    </location>
</feature>
<dbReference type="PANTHER" id="PTHR43738:SF2">
    <property type="entry name" value="ABC TRANSPORTER PERMEASE"/>
    <property type="match status" value="1"/>
</dbReference>
<name>A0A3G8YHN1_9DEIO</name>
<gene>
    <name evidence="9" type="ORF">EHF33_03795</name>
</gene>
<dbReference type="Pfam" id="PF12704">
    <property type="entry name" value="MacB_PCD"/>
    <property type="match status" value="1"/>
</dbReference>
<reference evidence="9 10" key="1">
    <citation type="submission" date="2018-11" db="EMBL/GenBank/DDBJ databases">
        <title>Deinococcus shelandsis sp. nov., isolated from South Shetland Islands soil of Antarctica.</title>
        <authorList>
            <person name="Tian J."/>
        </authorList>
    </citation>
    <scope>NUCLEOTIDE SEQUENCE [LARGE SCALE GENOMIC DNA]</scope>
    <source>
        <strain evidence="9 10">S14-83T</strain>
    </source>
</reference>
<evidence type="ECO:0000256" key="5">
    <source>
        <dbReference type="ARBA" id="ARBA00023136"/>
    </source>
</evidence>